<feature type="compositionally biased region" description="Polar residues" evidence="1">
    <location>
        <begin position="99"/>
        <end position="112"/>
    </location>
</feature>
<gene>
    <name evidence="2" type="ORF">QQZ08_012286</name>
</gene>
<dbReference type="EMBL" id="JAZAVK010000234">
    <property type="protein sequence ID" value="KAK7415646.1"/>
    <property type="molecule type" value="Genomic_DNA"/>
</dbReference>
<feature type="region of interest" description="Disordered" evidence="1">
    <location>
        <begin position="1"/>
        <end position="32"/>
    </location>
</feature>
<organism evidence="2 3">
    <name type="scientific">Neonectria magnoliae</name>
    <dbReference type="NCBI Taxonomy" id="2732573"/>
    <lineage>
        <taxon>Eukaryota</taxon>
        <taxon>Fungi</taxon>
        <taxon>Dikarya</taxon>
        <taxon>Ascomycota</taxon>
        <taxon>Pezizomycotina</taxon>
        <taxon>Sordariomycetes</taxon>
        <taxon>Hypocreomycetidae</taxon>
        <taxon>Hypocreales</taxon>
        <taxon>Nectriaceae</taxon>
        <taxon>Neonectria</taxon>
    </lineage>
</organism>
<sequence length="112" mass="11860">MASSTRATPGSTSRPAPAPAPRLARRTPSHNDAALNRFVHLQDDPVNARLAIPQAETPASYNYRQNDIQQTISRVDALFARPSKATTSAPPSTHHGFSEASTLAPTGAESSV</sequence>
<proteinExistence type="predicted"/>
<name>A0ABR1H3M1_9HYPO</name>
<feature type="region of interest" description="Disordered" evidence="1">
    <location>
        <begin position="82"/>
        <end position="112"/>
    </location>
</feature>
<dbReference type="Proteomes" id="UP001498421">
    <property type="component" value="Unassembled WGS sequence"/>
</dbReference>
<comment type="caution">
    <text evidence="2">The sequence shown here is derived from an EMBL/GenBank/DDBJ whole genome shotgun (WGS) entry which is preliminary data.</text>
</comment>
<protein>
    <submittedName>
        <fullName evidence="2">Uncharacterized protein</fullName>
    </submittedName>
</protein>
<evidence type="ECO:0000313" key="2">
    <source>
        <dbReference type="EMBL" id="KAK7415646.1"/>
    </source>
</evidence>
<accession>A0ABR1H3M1</accession>
<keyword evidence="3" id="KW-1185">Reference proteome</keyword>
<evidence type="ECO:0000313" key="3">
    <source>
        <dbReference type="Proteomes" id="UP001498421"/>
    </source>
</evidence>
<reference evidence="2 3" key="1">
    <citation type="journal article" date="2025" name="Microbiol. Resour. Announc.">
        <title>Draft genome sequences for Neonectria magnoliae and Neonectria punicea, canker pathogens of Liriodendron tulipifera and Acer saccharum in West Virginia.</title>
        <authorList>
            <person name="Petronek H.M."/>
            <person name="Kasson M.T."/>
            <person name="Metheny A.M."/>
            <person name="Stauder C.M."/>
            <person name="Lovett B."/>
            <person name="Lynch S.C."/>
            <person name="Garnas J.R."/>
            <person name="Kasson L.R."/>
            <person name="Stajich J.E."/>
        </authorList>
    </citation>
    <scope>NUCLEOTIDE SEQUENCE [LARGE SCALE GENOMIC DNA]</scope>
    <source>
        <strain evidence="2 3">NRRL 64651</strain>
    </source>
</reference>
<evidence type="ECO:0000256" key="1">
    <source>
        <dbReference type="SAM" id="MobiDB-lite"/>
    </source>
</evidence>